<proteinExistence type="predicted"/>
<organism evidence="2">
    <name type="scientific">uncultured Rubrobacteraceae bacterium</name>
    <dbReference type="NCBI Taxonomy" id="349277"/>
    <lineage>
        <taxon>Bacteria</taxon>
        <taxon>Bacillati</taxon>
        <taxon>Actinomycetota</taxon>
        <taxon>Rubrobacteria</taxon>
        <taxon>Rubrobacterales</taxon>
        <taxon>Rubrobacteraceae</taxon>
        <taxon>environmental samples</taxon>
    </lineage>
</organism>
<reference evidence="2" key="1">
    <citation type="submission" date="2020-02" db="EMBL/GenBank/DDBJ databases">
        <authorList>
            <person name="Meier V. D."/>
        </authorList>
    </citation>
    <scope>NUCLEOTIDE SEQUENCE</scope>
    <source>
        <strain evidence="2">AVDCRST_MAG01</strain>
    </source>
</reference>
<name>A0A6J4QSF1_9ACTN</name>
<feature type="region of interest" description="Disordered" evidence="1">
    <location>
        <begin position="1"/>
        <end position="36"/>
    </location>
</feature>
<dbReference type="EMBL" id="CADCUW010000640">
    <property type="protein sequence ID" value="CAA9453863.1"/>
    <property type="molecule type" value="Genomic_DNA"/>
</dbReference>
<protein>
    <submittedName>
        <fullName evidence="2">Uncharacterized protein</fullName>
    </submittedName>
</protein>
<dbReference type="AlphaFoldDB" id="A0A6J4QSF1"/>
<evidence type="ECO:0000256" key="1">
    <source>
        <dbReference type="SAM" id="MobiDB-lite"/>
    </source>
</evidence>
<gene>
    <name evidence="2" type="ORF">AVDCRST_MAG01-01-4912</name>
</gene>
<accession>A0A6J4QSF1</accession>
<sequence>MGKRGNGEEGSIASSKDGRWGGRHTPAGRPAGVCRPPLLSRLASRSRLLVEAPGRLK</sequence>
<evidence type="ECO:0000313" key="2">
    <source>
        <dbReference type="EMBL" id="CAA9453863.1"/>
    </source>
</evidence>